<feature type="domain" description="Protein kinase" evidence="5">
    <location>
        <begin position="39"/>
        <end position="310"/>
    </location>
</feature>
<evidence type="ECO:0000259" key="5">
    <source>
        <dbReference type="PROSITE" id="PS50011"/>
    </source>
</evidence>
<evidence type="ECO:0000313" key="7">
    <source>
        <dbReference type="Proteomes" id="UP000094165"/>
    </source>
</evidence>
<protein>
    <submittedName>
        <fullName evidence="6">Serine/threonine protein kinase</fullName>
    </submittedName>
</protein>
<gene>
    <name evidence="6" type="ORF">A130_17480</name>
</gene>
<dbReference type="InterPro" id="IPR008271">
    <property type="entry name" value="Ser/Thr_kinase_AS"/>
</dbReference>
<dbReference type="Gene3D" id="1.10.510.10">
    <property type="entry name" value="Transferase(Phosphotransferase) domain 1"/>
    <property type="match status" value="1"/>
</dbReference>
<evidence type="ECO:0000256" key="4">
    <source>
        <dbReference type="ARBA" id="ARBA00022840"/>
    </source>
</evidence>
<dbReference type="AlphaFoldDB" id="A0A1E5CY12"/>
<comment type="caution">
    <text evidence="6">The sequence shown here is derived from an EMBL/GenBank/DDBJ whole genome shotgun (WGS) entry which is preliminary data.</text>
</comment>
<keyword evidence="3 6" id="KW-0418">Kinase</keyword>
<accession>A0A1E5CY12</accession>
<dbReference type="Gene3D" id="3.30.200.20">
    <property type="entry name" value="Phosphorylase Kinase, domain 1"/>
    <property type="match status" value="1"/>
</dbReference>
<keyword evidence="6" id="KW-0723">Serine/threonine-protein kinase</keyword>
<organism evidence="6 7">
    <name type="scientific">Vibrio genomosp. F6 str. FF-238</name>
    <dbReference type="NCBI Taxonomy" id="1191298"/>
    <lineage>
        <taxon>Bacteria</taxon>
        <taxon>Pseudomonadati</taxon>
        <taxon>Pseudomonadota</taxon>
        <taxon>Gammaproteobacteria</taxon>
        <taxon>Vibrionales</taxon>
        <taxon>Vibrionaceae</taxon>
        <taxon>Vibrio</taxon>
    </lineage>
</organism>
<dbReference type="PROSITE" id="PS00108">
    <property type="entry name" value="PROTEIN_KINASE_ST"/>
    <property type="match status" value="1"/>
</dbReference>
<proteinExistence type="predicted"/>
<reference evidence="6 7" key="1">
    <citation type="journal article" date="2012" name="Science">
        <title>Ecological populations of bacteria act as socially cohesive units of antibiotic production and resistance.</title>
        <authorList>
            <person name="Cordero O.X."/>
            <person name="Wildschutte H."/>
            <person name="Kirkup B."/>
            <person name="Proehl S."/>
            <person name="Ngo L."/>
            <person name="Hussain F."/>
            <person name="Le Roux F."/>
            <person name="Mincer T."/>
            <person name="Polz M.F."/>
        </authorList>
    </citation>
    <scope>NUCLEOTIDE SEQUENCE [LARGE SCALE GENOMIC DNA]</scope>
    <source>
        <strain evidence="6 7">FF-238</strain>
    </source>
</reference>
<keyword evidence="7" id="KW-1185">Reference proteome</keyword>
<dbReference type="InterPro" id="IPR011009">
    <property type="entry name" value="Kinase-like_dom_sf"/>
</dbReference>
<evidence type="ECO:0000256" key="1">
    <source>
        <dbReference type="ARBA" id="ARBA00022679"/>
    </source>
</evidence>
<dbReference type="EMBL" id="AJYW02000167">
    <property type="protein sequence ID" value="OEE75062.1"/>
    <property type="molecule type" value="Genomic_DNA"/>
</dbReference>
<keyword evidence="2" id="KW-0547">Nucleotide-binding</keyword>
<evidence type="ECO:0000256" key="3">
    <source>
        <dbReference type="ARBA" id="ARBA00022777"/>
    </source>
</evidence>
<dbReference type="Pfam" id="PF00069">
    <property type="entry name" value="Pkinase"/>
    <property type="match status" value="1"/>
</dbReference>
<dbReference type="CDD" id="cd14014">
    <property type="entry name" value="STKc_PknB_like"/>
    <property type="match status" value="1"/>
</dbReference>
<evidence type="ECO:0000313" key="6">
    <source>
        <dbReference type="EMBL" id="OEE75062.1"/>
    </source>
</evidence>
<dbReference type="PANTHER" id="PTHR43289:SF6">
    <property type="entry name" value="SERINE_THREONINE-PROTEIN KINASE NEKL-3"/>
    <property type="match status" value="1"/>
</dbReference>
<evidence type="ECO:0000256" key="2">
    <source>
        <dbReference type="ARBA" id="ARBA00022741"/>
    </source>
</evidence>
<dbReference type="InterPro" id="IPR000719">
    <property type="entry name" value="Prot_kinase_dom"/>
</dbReference>
<dbReference type="GO" id="GO:0005524">
    <property type="term" value="F:ATP binding"/>
    <property type="evidence" value="ECO:0007669"/>
    <property type="project" value="UniProtKB-KW"/>
</dbReference>
<dbReference type="GO" id="GO:0004674">
    <property type="term" value="F:protein serine/threonine kinase activity"/>
    <property type="evidence" value="ECO:0007669"/>
    <property type="project" value="UniProtKB-KW"/>
</dbReference>
<dbReference type="SUPFAM" id="SSF56112">
    <property type="entry name" value="Protein kinase-like (PK-like)"/>
    <property type="match status" value="1"/>
</dbReference>
<dbReference type="SMART" id="SM00220">
    <property type="entry name" value="S_TKc"/>
    <property type="match status" value="1"/>
</dbReference>
<dbReference type="PROSITE" id="PS50011">
    <property type="entry name" value="PROTEIN_KINASE_DOM"/>
    <property type="match status" value="1"/>
</dbReference>
<sequence>MSHLNINDFLTGSAEIEAPKSITKAPIAHPLPEIINNRYKIRRIAGIGGMGIVYEVSDLLLTSLNISSDRLAIKVLNAEAHQYNDAQCILINEYTQTRKLHHPNILPIQKIELCNKTDNTFLLMPLIQGDLLSILLDSPMSHISNAERVNYAIQLINAVSHCHNSSVIHGDIKPGNILISKEGHLFLFDFGISRSLNEKENQFAIDFNKVHAWSGNFAAPEVINGQTSTIKSDLFSLSILIYKLLFNIHPYQQEHLINRSTNKTLANIQQILLQGMTPKEQDRTLGFQQLKKELYRLQSRLILAYFFPGLKINHLCLIFNISIIEKTTNTRNKLKNKWFIVGTLIALLCMNY</sequence>
<keyword evidence="4" id="KW-0067">ATP-binding</keyword>
<name>A0A1E5CY12_9VIBR</name>
<dbReference type="RefSeq" id="WP_017054514.1">
    <property type="nucleotide sequence ID" value="NZ_AJYW02000167.1"/>
</dbReference>
<keyword evidence="1" id="KW-0808">Transferase</keyword>
<dbReference type="Proteomes" id="UP000094165">
    <property type="component" value="Unassembled WGS sequence"/>
</dbReference>
<dbReference type="PANTHER" id="PTHR43289">
    <property type="entry name" value="MITOGEN-ACTIVATED PROTEIN KINASE KINASE KINASE 20-RELATED"/>
    <property type="match status" value="1"/>
</dbReference>